<evidence type="ECO:0000313" key="3">
    <source>
        <dbReference type="EMBL" id="GAF49266.1"/>
    </source>
</evidence>
<dbReference type="RefSeq" id="WP_037240699.1">
    <property type="nucleotide sequence ID" value="NZ_BAWF01000073.1"/>
</dbReference>
<evidence type="ECO:0000259" key="2">
    <source>
        <dbReference type="Pfam" id="PF01557"/>
    </source>
</evidence>
<dbReference type="InterPro" id="IPR036663">
    <property type="entry name" value="Fumarylacetoacetase_C_sf"/>
</dbReference>
<dbReference type="EMBL" id="BAWF01000073">
    <property type="protein sequence ID" value="GAF49266.1"/>
    <property type="molecule type" value="Genomic_DNA"/>
</dbReference>
<name>X0QED3_RHOWR</name>
<dbReference type="PANTHER" id="PTHR11820">
    <property type="entry name" value="ACYLPYRUVASE"/>
    <property type="match status" value="1"/>
</dbReference>
<dbReference type="GO" id="GO:0046872">
    <property type="term" value="F:metal ion binding"/>
    <property type="evidence" value="ECO:0007669"/>
    <property type="project" value="UniProtKB-KW"/>
</dbReference>
<organism evidence="3 4">
    <name type="scientific">Rhodococcus wratislaviensis NBRC 100605</name>
    <dbReference type="NCBI Taxonomy" id="1219028"/>
    <lineage>
        <taxon>Bacteria</taxon>
        <taxon>Bacillati</taxon>
        <taxon>Actinomycetota</taxon>
        <taxon>Actinomycetes</taxon>
        <taxon>Mycobacteriales</taxon>
        <taxon>Nocardiaceae</taxon>
        <taxon>Rhodococcus</taxon>
    </lineage>
</organism>
<gene>
    <name evidence="3" type="ORF">RW1_073_00150</name>
</gene>
<sequence>MRVASFNDGRVGFVKDGQVFEVREFGATRSGQLSAMRRLIEGWGNGEWGDDLPLCGPVPVDAVTLLPPVPDPTKIFAAPVNYRDHQVEMNESVQVSGLGLFLKAPSSLVGHGGQVQLPYTDRRFDHEGEVAVVIGRRARNVSKADALHHVFGYTALLDMTMRGGEDRSTRKSFETFTPMGPWIVTLDEVEDVEDLKFTCRLNGKVRQDAATSSLIWGLADLVAYASTVTTLEPGDVITSGTPAGVGPVVEGDSIKVDIEGIEGSLVVDVTAKGAVPCPTSG</sequence>
<dbReference type="Proteomes" id="UP000019491">
    <property type="component" value="Unassembled WGS sequence"/>
</dbReference>
<proteinExistence type="predicted"/>
<dbReference type="GO" id="GO:0003824">
    <property type="term" value="F:catalytic activity"/>
    <property type="evidence" value="ECO:0007669"/>
    <property type="project" value="InterPro"/>
</dbReference>
<dbReference type="Gene3D" id="3.90.850.10">
    <property type="entry name" value="Fumarylacetoacetase-like, C-terminal domain"/>
    <property type="match status" value="1"/>
</dbReference>
<evidence type="ECO:0000256" key="1">
    <source>
        <dbReference type="ARBA" id="ARBA00022723"/>
    </source>
</evidence>
<keyword evidence="1" id="KW-0479">Metal-binding</keyword>
<protein>
    <recommendedName>
        <fullName evidence="2">Fumarylacetoacetase-like C-terminal domain-containing protein</fullName>
    </recommendedName>
</protein>
<accession>X0QED3</accession>
<evidence type="ECO:0000313" key="4">
    <source>
        <dbReference type="Proteomes" id="UP000019491"/>
    </source>
</evidence>
<dbReference type="AlphaFoldDB" id="X0QED3"/>
<dbReference type="InterPro" id="IPR011234">
    <property type="entry name" value="Fumarylacetoacetase-like_C"/>
</dbReference>
<feature type="domain" description="Fumarylacetoacetase-like C-terminal" evidence="2">
    <location>
        <begin position="74"/>
        <end position="261"/>
    </location>
</feature>
<dbReference type="PANTHER" id="PTHR11820:SF112">
    <property type="entry name" value="FUMARYLACETOACETATE HYDROLASE FAMILY PROTEIN (AFU_ORTHOLOGUE AFUA_1G02370)-RELATED"/>
    <property type="match status" value="1"/>
</dbReference>
<keyword evidence="4" id="KW-1185">Reference proteome</keyword>
<reference evidence="3 4" key="1">
    <citation type="submission" date="2014-02" db="EMBL/GenBank/DDBJ databases">
        <title>Whole genome shotgun sequence of Rhodococcus wratislaviensis NBRC 100605.</title>
        <authorList>
            <person name="Hosoyama A."/>
            <person name="Tsuchikane K."/>
            <person name="Yoshida I."/>
            <person name="Ohji S."/>
            <person name="Ichikawa N."/>
            <person name="Yamazoe A."/>
            <person name="Fujita N."/>
        </authorList>
    </citation>
    <scope>NUCLEOTIDE SEQUENCE [LARGE SCALE GENOMIC DNA]</scope>
    <source>
        <strain evidence="3 4">NBRC 100605</strain>
    </source>
</reference>
<dbReference type="Pfam" id="PF01557">
    <property type="entry name" value="FAA_hydrolase"/>
    <property type="match status" value="1"/>
</dbReference>
<dbReference type="SUPFAM" id="SSF56529">
    <property type="entry name" value="FAH"/>
    <property type="match status" value="1"/>
</dbReference>
<comment type="caution">
    <text evidence="3">The sequence shown here is derived from an EMBL/GenBank/DDBJ whole genome shotgun (WGS) entry which is preliminary data.</text>
</comment>